<feature type="transmembrane region" description="Helical" evidence="1">
    <location>
        <begin position="27"/>
        <end position="47"/>
    </location>
</feature>
<evidence type="ECO:0000256" key="1">
    <source>
        <dbReference type="SAM" id="Phobius"/>
    </source>
</evidence>
<evidence type="ECO:0000313" key="3">
    <source>
        <dbReference type="Proteomes" id="UP000434475"/>
    </source>
</evidence>
<accession>A0A6I2R5X4</accession>
<keyword evidence="1" id="KW-0472">Membrane</keyword>
<name>A0A6I2R5X4_FLAPL</name>
<protein>
    <recommendedName>
        <fullName evidence="4">PrgI family protein</fullName>
    </recommendedName>
</protein>
<feature type="transmembrane region" description="Helical" evidence="1">
    <location>
        <begin position="53"/>
        <end position="71"/>
    </location>
</feature>
<dbReference type="AlphaFoldDB" id="A0A6I2R5X4"/>
<organism evidence="2 3">
    <name type="scientific">Flavonifractor plautii</name>
    <name type="common">Fusobacterium plautii</name>
    <dbReference type="NCBI Taxonomy" id="292800"/>
    <lineage>
        <taxon>Bacteria</taxon>
        <taxon>Bacillati</taxon>
        <taxon>Bacillota</taxon>
        <taxon>Clostridia</taxon>
        <taxon>Eubacteriales</taxon>
        <taxon>Oscillospiraceae</taxon>
        <taxon>Flavonifractor</taxon>
    </lineage>
</organism>
<keyword evidence="1" id="KW-1133">Transmembrane helix</keyword>
<proteinExistence type="predicted"/>
<gene>
    <name evidence="2" type="ORF">GKE97_13865</name>
</gene>
<evidence type="ECO:0000313" key="2">
    <source>
        <dbReference type="EMBL" id="MSB20596.1"/>
    </source>
</evidence>
<evidence type="ECO:0008006" key="4">
    <source>
        <dbReference type="Google" id="ProtNLM"/>
    </source>
</evidence>
<dbReference type="Proteomes" id="UP000434475">
    <property type="component" value="Unassembled WGS sequence"/>
</dbReference>
<comment type="caution">
    <text evidence="2">The sequence shown here is derived from an EMBL/GenBank/DDBJ whole genome shotgun (WGS) entry which is preliminary data.</text>
</comment>
<dbReference type="EMBL" id="WKPR01000014">
    <property type="protein sequence ID" value="MSB20596.1"/>
    <property type="molecule type" value="Genomic_DNA"/>
</dbReference>
<reference evidence="2 3" key="1">
    <citation type="journal article" date="2019" name="Nat. Med.">
        <title>A library of human gut bacterial isolates paired with longitudinal multiomics data enables mechanistic microbiome research.</title>
        <authorList>
            <person name="Poyet M."/>
            <person name="Groussin M."/>
            <person name="Gibbons S.M."/>
            <person name="Avila-Pacheco J."/>
            <person name="Jiang X."/>
            <person name="Kearney S.M."/>
            <person name="Perrotta A.R."/>
            <person name="Berdy B."/>
            <person name="Zhao S."/>
            <person name="Lieberman T.D."/>
            <person name="Swanson P.K."/>
            <person name="Smith M."/>
            <person name="Roesemann S."/>
            <person name="Alexander J.E."/>
            <person name="Rich S.A."/>
            <person name="Livny J."/>
            <person name="Vlamakis H."/>
            <person name="Clish C."/>
            <person name="Bullock K."/>
            <person name="Deik A."/>
            <person name="Scott J."/>
            <person name="Pierce K.A."/>
            <person name="Xavier R.J."/>
            <person name="Alm E.J."/>
        </authorList>
    </citation>
    <scope>NUCLEOTIDE SEQUENCE [LARGE SCALE GENOMIC DNA]</scope>
    <source>
        <strain evidence="2 3">BIOML-A2</strain>
    </source>
</reference>
<keyword evidence="1" id="KW-0812">Transmembrane</keyword>
<sequence>MNHEVYYLPVNFTDAGRVFGLFEIRNLVEAVLLTLPLLYFCMVLLPLSLTPKLITTMVLVVPVGGFALIGISDDSLTRWLGCWWRWRRARRTILFRGEVKK</sequence>
<dbReference type="RefSeq" id="WP_009258395.1">
    <property type="nucleotide sequence ID" value="NZ_BAABZG010000001.1"/>
</dbReference>